<dbReference type="GO" id="GO:0016020">
    <property type="term" value="C:membrane"/>
    <property type="evidence" value="ECO:0007669"/>
    <property type="project" value="UniProtKB-SubCell"/>
</dbReference>
<comment type="subcellular location">
    <subcellularLocation>
        <location evidence="1">Membrane</location>
        <topology evidence="1">Multi-pass membrane protein</topology>
    </subcellularLocation>
</comment>
<dbReference type="PANTHER" id="PTHR30576:SF0">
    <property type="entry name" value="UNDECAPRENYL-PHOSPHATE N-ACETYLGALACTOSAMINYL 1-PHOSPHATE TRANSFERASE-RELATED"/>
    <property type="match status" value="1"/>
</dbReference>
<evidence type="ECO:0000256" key="3">
    <source>
        <dbReference type="ARBA" id="ARBA00022679"/>
    </source>
</evidence>
<evidence type="ECO:0000256" key="5">
    <source>
        <dbReference type="ARBA" id="ARBA00022989"/>
    </source>
</evidence>
<proteinExistence type="inferred from homology"/>
<dbReference type="KEGG" id="kcm:ABWK59_24735"/>
<evidence type="ECO:0000256" key="1">
    <source>
        <dbReference type="ARBA" id="ARBA00004141"/>
    </source>
</evidence>
<dbReference type="InterPro" id="IPR003362">
    <property type="entry name" value="Bact_transf"/>
</dbReference>
<keyword evidence="5 7" id="KW-1133">Transmembrane helix</keyword>
<evidence type="ECO:0000256" key="4">
    <source>
        <dbReference type="ARBA" id="ARBA00022692"/>
    </source>
</evidence>
<accession>A0AAU8K3P1</accession>
<dbReference type="InterPro" id="IPR017475">
    <property type="entry name" value="EPS_sugar_tfrase"/>
</dbReference>
<feature type="transmembrane region" description="Helical" evidence="7">
    <location>
        <begin position="112"/>
        <end position="137"/>
    </location>
</feature>
<sequence>MTIDHERVPLPGRHPATSRRLATELLDRPAGPTPPRVAPAVGRHRRALHSRVALPVGLLVVDTLAVGAAAFLTVPGARPLLAAAALLPVLVPLNLAGGLYRSRLTLSALDEFPALAARAAVAVAFTVTLGACLAGRWPGGPATTPRLLALLGAFLLLAGSGRGMAYHLLRRARRRRPSPALVLGAGRLGQQVAKALTEHPEYGMRPVGFLDPDPVLLEPGTTLPVLGGRSVLARVVRRHRIHHVVATEGAADETETAAALRDAVRLGCRVWLVPALREYGSAPRFPADHLWGYPCLPLGRPAMRRHGWAAKRALDVTAAGLGLLLLAPVLLACALAVRCDTGPGVLFRQQRTGLDGKVFTVLKFRTLRPSNEHESATRWNISQDHRMGAVGRLLRKTSLDELPQLWNVLRGDMSLVGPRPERPYFVLRFGQLHPEYADRHRVPVGLTGLAQVNGLRGDTSIEDRARFDNRYIESWSLWQDAKILLRTAVLMLRPDGS</sequence>
<keyword evidence="3" id="KW-0808">Transferase</keyword>
<feature type="transmembrane region" description="Helical" evidence="7">
    <location>
        <begin position="149"/>
        <end position="169"/>
    </location>
</feature>
<dbReference type="Pfam" id="PF13727">
    <property type="entry name" value="CoA_binding_3"/>
    <property type="match status" value="1"/>
</dbReference>
<feature type="transmembrane region" description="Helical" evidence="7">
    <location>
        <begin position="313"/>
        <end position="337"/>
    </location>
</feature>
<evidence type="ECO:0000256" key="7">
    <source>
        <dbReference type="SAM" id="Phobius"/>
    </source>
</evidence>
<dbReference type="RefSeq" id="WP_354642809.1">
    <property type="nucleotide sequence ID" value="NZ_CP159872.1"/>
</dbReference>
<comment type="similarity">
    <text evidence="2">Belongs to the bacterial sugar transferase family.</text>
</comment>
<dbReference type="EMBL" id="CP159872">
    <property type="protein sequence ID" value="XCM81879.1"/>
    <property type="molecule type" value="Genomic_DNA"/>
</dbReference>
<dbReference type="InterPro" id="IPR036291">
    <property type="entry name" value="NAD(P)-bd_dom_sf"/>
</dbReference>
<reference evidence="9" key="1">
    <citation type="submission" date="2024-06" db="EMBL/GenBank/DDBJ databases">
        <title>The genome sequences of Kitasatospora sp. strain HUAS MG31.</title>
        <authorList>
            <person name="Mo P."/>
        </authorList>
    </citation>
    <scope>NUCLEOTIDE SEQUENCE</scope>
    <source>
        <strain evidence="9">HUAS MG31</strain>
    </source>
</reference>
<keyword evidence="6 7" id="KW-0472">Membrane</keyword>
<feature type="transmembrane region" description="Helical" evidence="7">
    <location>
        <begin position="80"/>
        <end position="100"/>
    </location>
</feature>
<evidence type="ECO:0000256" key="2">
    <source>
        <dbReference type="ARBA" id="ARBA00006464"/>
    </source>
</evidence>
<dbReference type="PANTHER" id="PTHR30576">
    <property type="entry name" value="COLANIC BIOSYNTHESIS UDP-GLUCOSE LIPID CARRIER TRANSFERASE"/>
    <property type="match status" value="1"/>
</dbReference>
<keyword evidence="4 7" id="KW-0812">Transmembrane</keyword>
<feature type="domain" description="Bacterial sugar transferase" evidence="8">
    <location>
        <begin position="311"/>
        <end position="492"/>
    </location>
</feature>
<protein>
    <submittedName>
        <fullName evidence="9">Exopolysaccharide biosynthesis polyprenyl glycosylphosphotransferase</fullName>
    </submittedName>
</protein>
<evidence type="ECO:0000259" key="8">
    <source>
        <dbReference type="Pfam" id="PF02397"/>
    </source>
</evidence>
<feature type="transmembrane region" description="Helical" evidence="7">
    <location>
        <begin position="52"/>
        <end position="74"/>
    </location>
</feature>
<name>A0AAU8K3P1_9ACTN</name>
<evidence type="ECO:0000313" key="9">
    <source>
        <dbReference type="EMBL" id="XCM81879.1"/>
    </source>
</evidence>
<dbReference type="AlphaFoldDB" id="A0AAU8K3P1"/>
<evidence type="ECO:0000256" key="6">
    <source>
        <dbReference type="ARBA" id="ARBA00023136"/>
    </source>
</evidence>
<gene>
    <name evidence="9" type="ORF">ABWK59_24735</name>
</gene>
<dbReference type="Pfam" id="PF02397">
    <property type="entry name" value="Bac_transf"/>
    <property type="match status" value="1"/>
</dbReference>
<dbReference type="GO" id="GO:0016780">
    <property type="term" value="F:phosphotransferase activity, for other substituted phosphate groups"/>
    <property type="evidence" value="ECO:0007669"/>
    <property type="project" value="TreeGrafter"/>
</dbReference>
<dbReference type="Gene3D" id="3.40.50.720">
    <property type="entry name" value="NAD(P)-binding Rossmann-like Domain"/>
    <property type="match status" value="1"/>
</dbReference>
<dbReference type="NCBIfam" id="TIGR03025">
    <property type="entry name" value="EPS_sugtrans"/>
    <property type="match status" value="1"/>
</dbReference>
<dbReference type="SUPFAM" id="SSF51735">
    <property type="entry name" value="NAD(P)-binding Rossmann-fold domains"/>
    <property type="match status" value="1"/>
</dbReference>
<organism evidence="9">
    <name type="scientific">Kitasatospora camelliae</name>
    <dbReference type="NCBI Taxonomy" id="3156397"/>
    <lineage>
        <taxon>Bacteria</taxon>
        <taxon>Bacillati</taxon>
        <taxon>Actinomycetota</taxon>
        <taxon>Actinomycetes</taxon>
        <taxon>Kitasatosporales</taxon>
        <taxon>Streptomycetaceae</taxon>
        <taxon>Kitasatospora</taxon>
    </lineage>
</organism>